<dbReference type="EMBL" id="WJBU01000011">
    <property type="protein sequence ID" value="MRD48191.1"/>
    <property type="molecule type" value="Genomic_DNA"/>
</dbReference>
<dbReference type="Proteomes" id="UP000487350">
    <property type="component" value="Unassembled WGS sequence"/>
</dbReference>
<proteinExistence type="predicted"/>
<dbReference type="AlphaFoldDB" id="A0A844BCG2"/>
<dbReference type="OrthoDB" id="200037at2"/>
<reference evidence="1 2" key="1">
    <citation type="submission" date="2019-11" db="EMBL/GenBank/DDBJ databases">
        <title>Caenimonas koreensis gen. nov., sp. nov., isolated from activated sludge.</title>
        <authorList>
            <person name="Seung H.R."/>
        </authorList>
    </citation>
    <scope>NUCLEOTIDE SEQUENCE [LARGE SCALE GENOMIC DNA]</scope>
    <source>
        <strain evidence="1 2">EMB320</strain>
    </source>
</reference>
<dbReference type="InterPro" id="IPR021317">
    <property type="entry name" value="DUF2917"/>
</dbReference>
<protein>
    <submittedName>
        <fullName evidence="1">DUF2917 domain-containing protein</fullName>
    </submittedName>
</protein>
<organism evidence="1 2">
    <name type="scientific">Caenimonas koreensis DSM 17982</name>
    <dbReference type="NCBI Taxonomy" id="1121255"/>
    <lineage>
        <taxon>Bacteria</taxon>
        <taxon>Pseudomonadati</taxon>
        <taxon>Pseudomonadota</taxon>
        <taxon>Betaproteobacteria</taxon>
        <taxon>Burkholderiales</taxon>
        <taxon>Comamonadaceae</taxon>
        <taxon>Caenimonas</taxon>
    </lineage>
</organism>
<keyword evidence="2" id="KW-1185">Reference proteome</keyword>
<evidence type="ECO:0000313" key="2">
    <source>
        <dbReference type="Proteomes" id="UP000487350"/>
    </source>
</evidence>
<accession>A0A844BCG2</accession>
<dbReference type="Pfam" id="PF11142">
    <property type="entry name" value="DUF2917"/>
    <property type="match status" value="1"/>
</dbReference>
<name>A0A844BCG2_9BURK</name>
<gene>
    <name evidence="1" type="ORF">GHT07_12955</name>
</gene>
<evidence type="ECO:0000313" key="1">
    <source>
        <dbReference type="EMBL" id="MRD48191.1"/>
    </source>
</evidence>
<comment type="caution">
    <text evidence="1">The sequence shown here is derived from an EMBL/GenBank/DDBJ whole genome shotgun (WGS) entry which is preliminary data.</text>
</comment>
<sequence length="134" mass="15113">MPMIPNERLNACVAKSIFIPLRNAKDYAMTATTTVTASSTCELQLPRRALHSINDAAGLDLVCREGSVWITLDEDQKDYVIEAGETFTTKEHRRAVVYALETSRVAIERTRYSKKSTIETFNKFQPMPLMNAAR</sequence>